<dbReference type="AlphaFoldDB" id="A0A1E3H4N0"/>
<evidence type="ECO:0000256" key="3">
    <source>
        <dbReference type="PROSITE-ProRule" id="PRU00391"/>
    </source>
</evidence>
<sequence>MAAIRAVIGEAIEAGGSSLRDHQRTDGTLGLFQHRFAVYDRAGAPCARPGCGGHVTRIPQGGRSTFYCALCQT</sequence>
<name>A0A1E3H4N0_9HYPH</name>
<dbReference type="InterPro" id="IPR015887">
    <property type="entry name" value="DNA_glyclase_Znf_dom_DNA_BS"/>
</dbReference>
<dbReference type="GO" id="GO:0008270">
    <property type="term" value="F:zinc ion binding"/>
    <property type="evidence" value="ECO:0007669"/>
    <property type="project" value="UniProtKB-KW"/>
</dbReference>
<dbReference type="SUPFAM" id="SSF57716">
    <property type="entry name" value="Glucocorticoid receptor-like (DNA-binding domain)"/>
    <property type="match status" value="1"/>
</dbReference>
<dbReference type="GO" id="GO:0003906">
    <property type="term" value="F:DNA-(apurinic or apyrimidinic site) endonuclease activity"/>
    <property type="evidence" value="ECO:0007669"/>
    <property type="project" value="InterPro"/>
</dbReference>
<evidence type="ECO:0000313" key="5">
    <source>
        <dbReference type="EMBL" id="ODN71297.1"/>
    </source>
</evidence>
<dbReference type="InterPro" id="IPR010663">
    <property type="entry name" value="Znf_FPG/IleRS"/>
</dbReference>
<dbReference type="GO" id="GO:0008534">
    <property type="term" value="F:oxidized purine nucleobase lesion DNA N-glycosylase activity"/>
    <property type="evidence" value="ECO:0007669"/>
    <property type="project" value="UniProtKB-EC"/>
</dbReference>
<keyword evidence="2" id="KW-0862">Zinc</keyword>
<keyword evidence="3" id="KW-0863">Zinc-finger</keyword>
<dbReference type="GO" id="GO:0003677">
    <property type="term" value="F:DNA binding"/>
    <property type="evidence" value="ECO:0007669"/>
    <property type="project" value="InterPro"/>
</dbReference>
<dbReference type="GO" id="GO:0006284">
    <property type="term" value="P:base-excision repair"/>
    <property type="evidence" value="ECO:0007669"/>
    <property type="project" value="InterPro"/>
</dbReference>
<keyword evidence="5" id="KW-0378">Hydrolase</keyword>
<evidence type="ECO:0000256" key="1">
    <source>
        <dbReference type="ARBA" id="ARBA00022723"/>
    </source>
</evidence>
<keyword evidence="1" id="KW-0479">Metal-binding</keyword>
<dbReference type="Pfam" id="PF06827">
    <property type="entry name" value="zf-FPG_IleRS"/>
    <property type="match status" value="1"/>
</dbReference>
<feature type="domain" description="FPG-type" evidence="4">
    <location>
        <begin position="37"/>
        <end position="73"/>
    </location>
</feature>
<keyword evidence="5" id="KW-0326">Glycosidase</keyword>
<dbReference type="PATRIC" id="fig|1439726.3.peg.1401"/>
<dbReference type="EMBL" id="MCRJ01000024">
    <property type="protein sequence ID" value="ODN71297.1"/>
    <property type="molecule type" value="Genomic_DNA"/>
</dbReference>
<dbReference type="PROSITE" id="PS01242">
    <property type="entry name" value="ZF_FPG_1"/>
    <property type="match status" value="1"/>
</dbReference>
<proteinExistence type="predicted"/>
<evidence type="ECO:0000259" key="4">
    <source>
        <dbReference type="PROSITE" id="PS51066"/>
    </source>
</evidence>
<evidence type="ECO:0000313" key="6">
    <source>
        <dbReference type="Proteomes" id="UP000094622"/>
    </source>
</evidence>
<dbReference type="EC" id="3.2.2.23" evidence="5"/>
<comment type="caution">
    <text evidence="5">The sequence shown here is derived from an EMBL/GenBank/DDBJ whole genome shotgun (WGS) entry which is preliminary data.</text>
</comment>
<reference evidence="5 6" key="1">
    <citation type="submission" date="2016-07" db="EMBL/GenBank/DDBJ databases">
        <title>Draft Genome Sequence of Methylobrevis pamukkalensis PK2.</title>
        <authorList>
            <person name="Vasilenko O.V."/>
            <person name="Doronina N.V."/>
            <person name="Shmareva M.N."/>
            <person name="Tarlachkov S.V."/>
            <person name="Mustakhimov I."/>
            <person name="Trotsenko Y.A."/>
        </authorList>
    </citation>
    <scope>NUCLEOTIDE SEQUENCE [LARGE SCALE GENOMIC DNA]</scope>
    <source>
        <strain evidence="5 6">PK2</strain>
    </source>
</reference>
<dbReference type="InterPro" id="IPR000214">
    <property type="entry name" value="Znf_DNA_glyclase/AP_lyase"/>
</dbReference>
<dbReference type="Gene3D" id="1.10.8.50">
    <property type="match status" value="1"/>
</dbReference>
<keyword evidence="6" id="KW-1185">Reference proteome</keyword>
<dbReference type="PROSITE" id="PS51066">
    <property type="entry name" value="ZF_FPG_2"/>
    <property type="match status" value="1"/>
</dbReference>
<organism evidence="5 6">
    <name type="scientific">Methylobrevis pamukkalensis</name>
    <dbReference type="NCBI Taxonomy" id="1439726"/>
    <lineage>
        <taxon>Bacteria</taxon>
        <taxon>Pseudomonadati</taxon>
        <taxon>Pseudomonadota</taxon>
        <taxon>Alphaproteobacteria</taxon>
        <taxon>Hyphomicrobiales</taxon>
        <taxon>Pleomorphomonadaceae</taxon>
        <taxon>Methylobrevis</taxon>
    </lineage>
</organism>
<evidence type="ECO:0000256" key="2">
    <source>
        <dbReference type="ARBA" id="ARBA00022833"/>
    </source>
</evidence>
<protein>
    <submittedName>
        <fullName evidence="5">Formamidopyrimidine-DNA glycosylase</fullName>
        <ecNumber evidence="5">3.2.2.23</ecNumber>
    </submittedName>
</protein>
<accession>A0A1E3H4N0</accession>
<gene>
    <name evidence="5" type="primary">mutM_1</name>
    <name evidence="5" type="ORF">A6302_01333</name>
</gene>
<dbReference type="Proteomes" id="UP000094622">
    <property type="component" value="Unassembled WGS sequence"/>
</dbReference>